<feature type="non-terminal residue" evidence="2">
    <location>
        <position position="1"/>
    </location>
</feature>
<dbReference type="PANTHER" id="PTHR48090">
    <property type="entry name" value="UNDECAPRENYL-PHOSPHATE 4-DEOXY-4-FORMAMIDO-L-ARABINOSE TRANSFERASE-RELATED"/>
    <property type="match status" value="1"/>
</dbReference>
<protein>
    <recommendedName>
        <fullName evidence="1">Glycosyltransferase 2-like domain-containing protein</fullName>
    </recommendedName>
</protein>
<name>A0A1F5YC00_9BACT</name>
<sequence>DNASTDHTVDVAHSLGMKIIQHEKNLGYGGSLKTGYTSAIREGADIVVMLHSDNQYDPKFIPQIVKPILDGEADVVLGSRLLGAKALAGGMPWWKYLANIGLNRLINSAIGANIVEYHTGYRAYSRKVLENLPYRYASDNFLFDTEMLVQIVRHGFRIKEIPIPTRYFRGASTMTFKQCVYYGFGVLFSLSRFYANKWNIWKSRRYSRIYEYPRRNRDN</sequence>
<organism evidence="2 3">
    <name type="scientific">Candidatus Glassbacteria bacterium RBG_16_58_8</name>
    <dbReference type="NCBI Taxonomy" id="1817866"/>
    <lineage>
        <taxon>Bacteria</taxon>
        <taxon>Candidatus Glassiibacteriota</taxon>
    </lineage>
</organism>
<gene>
    <name evidence="2" type="ORF">A2Z06_00195</name>
</gene>
<dbReference type="CDD" id="cd04179">
    <property type="entry name" value="DPM_DPG-synthase_like"/>
    <property type="match status" value="1"/>
</dbReference>
<dbReference type="InterPro" id="IPR029044">
    <property type="entry name" value="Nucleotide-diphossugar_trans"/>
</dbReference>
<dbReference type="SUPFAM" id="SSF53448">
    <property type="entry name" value="Nucleotide-diphospho-sugar transferases"/>
    <property type="match status" value="1"/>
</dbReference>
<accession>A0A1F5YC00</accession>
<evidence type="ECO:0000313" key="2">
    <source>
        <dbReference type="EMBL" id="OGF97697.1"/>
    </source>
</evidence>
<dbReference type="InterPro" id="IPR050256">
    <property type="entry name" value="Glycosyltransferase_2"/>
</dbReference>
<dbReference type="Pfam" id="PF00535">
    <property type="entry name" value="Glycos_transf_2"/>
    <property type="match status" value="1"/>
</dbReference>
<dbReference type="Proteomes" id="UP000179034">
    <property type="component" value="Unassembled WGS sequence"/>
</dbReference>
<dbReference type="Gene3D" id="3.90.550.10">
    <property type="entry name" value="Spore Coat Polysaccharide Biosynthesis Protein SpsA, Chain A"/>
    <property type="match status" value="1"/>
</dbReference>
<dbReference type="PANTHER" id="PTHR48090:SF7">
    <property type="entry name" value="RFBJ PROTEIN"/>
    <property type="match status" value="1"/>
</dbReference>
<dbReference type="AlphaFoldDB" id="A0A1F5YC00"/>
<feature type="domain" description="Glycosyltransferase 2-like" evidence="1">
    <location>
        <begin position="1"/>
        <end position="131"/>
    </location>
</feature>
<evidence type="ECO:0000259" key="1">
    <source>
        <dbReference type="Pfam" id="PF00535"/>
    </source>
</evidence>
<evidence type="ECO:0000313" key="3">
    <source>
        <dbReference type="Proteomes" id="UP000179034"/>
    </source>
</evidence>
<dbReference type="InterPro" id="IPR001173">
    <property type="entry name" value="Glyco_trans_2-like"/>
</dbReference>
<proteinExistence type="predicted"/>
<comment type="caution">
    <text evidence="2">The sequence shown here is derived from an EMBL/GenBank/DDBJ whole genome shotgun (WGS) entry which is preliminary data.</text>
</comment>
<reference evidence="2 3" key="1">
    <citation type="journal article" date="2016" name="Nat. Commun.">
        <title>Thousands of microbial genomes shed light on interconnected biogeochemical processes in an aquifer system.</title>
        <authorList>
            <person name="Anantharaman K."/>
            <person name="Brown C.T."/>
            <person name="Hug L.A."/>
            <person name="Sharon I."/>
            <person name="Castelle C.J."/>
            <person name="Probst A.J."/>
            <person name="Thomas B.C."/>
            <person name="Singh A."/>
            <person name="Wilkins M.J."/>
            <person name="Karaoz U."/>
            <person name="Brodie E.L."/>
            <person name="Williams K.H."/>
            <person name="Hubbard S.S."/>
            <person name="Banfield J.F."/>
        </authorList>
    </citation>
    <scope>NUCLEOTIDE SEQUENCE [LARGE SCALE GENOMIC DNA]</scope>
</reference>
<dbReference type="EMBL" id="MFIW01000068">
    <property type="protein sequence ID" value="OGF97697.1"/>
    <property type="molecule type" value="Genomic_DNA"/>
</dbReference>